<evidence type="ECO:0000256" key="8">
    <source>
        <dbReference type="SAM" id="SignalP"/>
    </source>
</evidence>
<evidence type="ECO:0000256" key="5">
    <source>
        <dbReference type="ARBA" id="ARBA00023004"/>
    </source>
</evidence>
<keyword evidence="5 6" id="KW-0408">Iron</keyword>
<dbReference type="InterPro" id="IPR012127">
    <property type="entry name" value="Cyt_c_prime"/>
</dbReference>
<proteinExistence type="predicted"/>
<evidence type="ECO:0000256" key="1">
    <source>
        <dbReference type="ARBA" id="ARBA00022448"/>
    </source>
</evidence>
<keyword evidence="10" id="KW-1185">Reference proteome</keyword>
<dbReference type="Gene3D" id="1.20.120.10">
    <property type="entry name" value="Cytochrome c/b562"/>
    <property type="match status" value="1"/>
</dbReference>
<dbReference type="InterPro" id="IPR010980">
    <property type="entry name" value="Cyt_c/b562"/>
</dbReference>
<dbReference type="PROSITE" id="PS51009">
    <property type="entry name" value="CYTCII"/>
    <property type="match status" value="1"/>
</dbReference>
<dbReference type="SUPFAM" id="SSF47175">
    <property type="entry name" value="Cytochromes"/>
    <property type="match status" value="1"/>
</dbReference>
<dbReference type="Pfam" id="PF01322">
    <property type="entry name" value="Cytochrom_C_2"/>
    <property type="match status" value="1"/>
</dbReference>
<reference evidence="9" key="1">
    <citation type="submission" date="2015-12" db="EMBL/GenBank/DDBJ databases">
        <authorList>
            <person name="Tikhonova T.V."/>
            <person name="Pavlov A.R."/>
            <person name="Beletsky A.V."/>
            <person name="Mardanov A.V."/>
            <person name="Sorokin D.Y."/>
            <person name="Ravin N.V."/>
            <person name="Popov V.O."/>
        </authorList>
    </citation>
    <scope>NUCLEOTIDE SEQUENCE</scope>
    <source>
        <strain evidence="9">DSM 14787</strain>
    </source>
</reference>
<evidence type="ECO:0000256" key="4">
    <source>
        <dbReference type="ARBA" id="ARBA00022982"/>
    </source>
</evidence>
<dbReference type="EMBL" id="CP003989">
    <property type="protein sequence ID" value="AGA31842.1"/>
    <property type="molecule type" value="Genomic_DNA"/>
</dbReference>
<dbReference type="HOGENOM" id="CLU_106713_4_0_6"/>
<evidence type="ECO:0000313" key="10">
    <source>
        <dbReference type="Proteomes" id="UP000010809"/>
    </source>
</evidence>
<dbReference type="InterPro" id="IPR015984">
    <property type="entry name" value="Cyt_c_prime_subgr"/>
</dbReference>
<gene>
    <name evidence="9" type="ordered locus">TVNIR_0130</name>
</gene>
<feature type="binding site" description="axial binding residue" evidence="6">
    <location>
        <position position="147"/>
    </location>
    <ligand>
        <name>heme c</name>
        <dbReference type="ChEBI" id="CHEBI:61717"/>
    </ligand>
    <ligandPart>
        <name>Fe</name>
        <dbReference type="ChEBI" id="CHEBI:18248"/>
    </ligandPart>
</feature>
<feature type="binding site" description="covalent" evidence="7">
    <location>
        <position position="143"/>
    </location>
    <ligand>
        <name>heme c</name>
        <dbReference type="ChEBI" id="CHEBI:61717"/>
    </ligand>
</feature>
<evidence type="ECO:0000256" key="2">
    <source>
        <dbReference type="ARBA" id="ARBA00022617"/>
    </source>
</evidence>
<dbReference type="PIRSF" id="PIRSF000027">
    <property type="entry name" value="Cytc_c_prime"/>
    <property type="match status" value="1"/>
</dbReference>
<dbReference type="PATRIC" id="fig|1255043.3.peg.130"/>
<dbReference type="AlphaFoldDB" id="L0DS78"/>
<dbReference type="InterPro" id="IPR002321">
    <property type="entry name" value="Cyt_c_II"/>
</dbReference>
<accession>L0DS78</accession>
<dbReference type="OrthoDB" id="5520910at2"/>
<keyword evidence="4" id="KW-0249">Electron transport</keyword>
<dbReference type="GO" id="GO:0005506">
    <property type="term" value="F:iron ion binding"/>
    <property type="evidence" value="ECO:0007669"/>
    <property type="project" value="InterPro"/>
</dbReference>
<dbReference type="GO" id="GO:0022900">
    <property type="term" value="P:electron transport chain"/>
    <property type="evidence" value="ECO:0007669"/>
    <property type="project" value="InterPro"/>
</dbReference>
<evidence type="ECO:0000256" key="7">
    <source>
        <dbReference type="PIRSR" id="PIRSR000027-2"/>
    </source>
</evidence>
<feature type="chain" id="PRO_5003940522" evidence="8">
    <location>
        <begin position="27"/>
        <end position="154"/>
    </location>
</feature>
<keyword evidence="3 6" id="KW-0479">Metal-binding</keyword>
<dbReference type="KEGG" id="tni:TVNIR_0130"/>
<feature type="signal peptide" evidence="8">
    <location>
        <begin position="1"/>
        <end position="26"/>
    </location>
</feature>
<evidence type="ECO:0000256" key="6">
    <source>
        <dbReference type="PIRSR" id="PIRSR000027-1"/>
    </source>
</evidence>
<evidence type="ECO:0000256" key="3">
    <source>
        <dbReference type="ARBA" id="ARBA00022723"/>
    </source>
</evidence>
<dbReference type="eggNOG" id="COG3909">
    <property type="taxonomic scope" value="Bacteria"/>
</dbReference>
<dbReference type="STRING" id="1255043.TVNIR_0130"/>
<sequence length="154" mass="16628">MMQMSRNVFVGTAAVLALGLPATGSAFDLGAEATIDYRQGVMRAIGGNMASTAAIVVDGADYRDNLEMHARYLVDATRDIPALFPEDSDFGETDALAAVWEEPEKFAERARDTHEAAVALHAAVEVGDDAEMGQRFRALGQSCRSCHDDFRQSD</sequence>
<organism evidence="9 10">
    <name type="scientific">Thioalkalivibrio nitratireducens (strain DSM 14787 / UNIQEM 213 / ALEN2)</name>
    <dbReference type="NCBI Taxonomy" id="1255043"/>
    <lineage>
        <taxon>Bacteria</taxon>
        <taxon>Pseudomonadati</taxon>
        <taxon>Pseudomonadota</taxon>
        <taxon>Gammaproteobacteria</taxon>
        <taxon>Chromatiales</taxon>
        <taxon>Ectothiorhodospiraceae</taxon>
        <taxon>Thioalkalivibrio</taxon>
    </lineage>
</organism>
<keyword evidence="2 7" id="KW-0349">Heme</keyword>
<dbReference type="PRINTS" id="PR00608">
    <property type="entry name" value="CYTCHROMECII"/>
</dbReference>
<name>L0DS78_THIND</name>
<dbReference type="GO" id="GO:0020037">
    <property type="term" value="F:heme binding"/>
    <property type="evidence" value="ECO:0007669"/>
    <property type="project" value="InterPro"/>
</dbReference>
<dbReference type="GO" id="GO:0009055">
    <property type="term" value="F:electron transfer activity"/>
    <property type="evidence" value="ECO:0007669"/>
    <property type="project" value="InterPro"/>
</dbReference>
<protein>
    <submittedName>
        <fullName evidence="9">Cytochrome c</fullName>
    </submittedName>
</protein>
<dbReference type="GO" id="GO:0042597">
    <property type="term" value="C:periplasmic space"/>
    <property type="evidence" value="ECO:0007669"/>
    <property type="project" value="InterPro"/>
</dbReference>
<evidence type="ECO:0000313" key="9">
    <source>
        <dbReference type="EMBL" id="AGA31842.1"/>
    </source>
</evidence>
<keyword evidence="1" id="KW-0813">Transport</keyword>
<comment type="PTM">
    <text evidence="7">Binds 1 heme group per subunit.</text>
</comment>
<dbReference type="Proteomes" id="UP000010809">
    <property type="component" value="Chromosome"/>
</dbReference>
<feature type="binding site" description="covalent" evidence="7">
    <location>
        <position position="146"/>
    </location>
    <ligand>
        <name>heme c</name>
        <dbReference type="ChEBI" id="CHEBI:61717"/>
    </ligand>
</feature>
<keyword evidence="8" id="KW-0732">Signal</keyword>